<dbReference type="EMBL" id="JALLPB020000088">
    <property type="protein sequence ID" value="KAL3821641.1"/>
    <property type="molecule type" value="Genomic_DNA"/>
</dbReference>
<comment type="caution">
    <text evidence="1">The sequence shown here is derived from an EMBL/GenBank/DDBJ whole genome shotgun (WGS) entry which is preliminary data.</text>
</comment>
<evidence type="ECO:0008006" key="3">
    <source>
        <dbReference type="Google" id="ProtNLM"/>
    </source>
</evidence>
<dbReference type="Proteomes" id="UP001530377">
    <property type="component" value="Unassembled WGS sequence"/>
</dbReference>
<sequence length="372" mass="39677">MAALQPLRDYIRRNVDNLRSSPCLLISSSPPPDSSTKAVADIKLQRQQDEPRARAFVERNAQHLALEFNLRTVPCHISSAYPTMASVNESVSLAKRAGLKGRGGGGAESGQGLIIGLGSGAAMDLAKAVADTLFGDISPCERDNRADPDGSTSLVLAPCTLSGLWAATSNSSVSLLDTKEEMLLPYLPAPWRIAAPAKRIGTVVTMDPSIFMTTPPLYVPFQPAKRLDYSCAPTMAHVAAAALAIVLDIARSLDSVTSVGTENNVDLHDLVKVEMKEVASLFTSVLKLATYEATNVGGDKDDNNAKLAQRHLLDAIPRISLVIELSSLITNMPLTTAGTLPQKLANSLLPTHFPQCHLITFLADLLFPVCAT</sequence>
<proteinExistence type="predicted"/>
<dbReference type="SUPFAM" id="SSF56796">
    <property type="entry name" value="Dehydroquinate synthase-like"/>
    <property type="match status" value="1"/>
</dbReference>
<keyword evidence="2" id="KW-1185">Reference proteome</keyword>
<reference evidence="1 2" key="1">
    <citation type="submission" date="2024-10" db="EMBL/GenBank/DDBJ databases">
        <title>Updated reference genomes for cyclostephanoid diatoms.</title>
        <authorList>
            <person name="Roberts W.R."/>
            <person name="Alverson A.J."/>
        </authorList>
    </citation>
    <scope>NUCLEOTIDE SEQUENCE [LARGE SCALE GENOMIC DNA]</scope>
    <source>
        <strain evidence="1 2">AJA228-03</strain>
    </source>
</reference>
<dbReference type="Gene3D" id="3.40.50.1970">
    <property type="match status" value="1"/>
</dbReference>
<organism evidence="1 2">
    <name type="scientific">Cyclostephanos tholiformis</name>
    <dbReference type="NCBI Taxonomy" id="382380"/>
    <lineage>
        <taxon>Eukaryota</taxon>
        <taxon>Sar</taxon>
        <taxon>Stramenopiles</taxon>
        <taxon>Ochrophyta</taxon>
        <taxon>Bacillariophyta</taxon>
        <taxon>Coscinodiscophyceae</taxon>
        <taxon>Thalassiosirophycidae</taxon>
        <taxon>Stephanodiscales</taxon>
        <taxon>Stephanodiscaceae</taxon>
        <taxon>Cyclostephanos</taxon>
    </lineage>
</organism>
<evidence type="ECO:0000313" key="2">
    <source>
        <dbReference type="Proteomes" id="UP001530377"/>
    </source>
</evidence>
<dbReference type="AlphaFoldDB" id="A0ABD3SB29"/>
<protein>
    <recommendedName>
        <fullName evidence="3">Alcohol dehydrogenase iron-type/glycerol dehydrogenase GldA domain-containing protein</fullName>
    </recommendedName>
</protein>
<accession>A0ABD3SB29</accession>
<gene>
    <name evidence="1" type="ORF">ACHAXA_006061</name>
</gene>
<name>A0ABD3SB29_9STRA</name>
<evidence type="ECO:0000313" key="1">
    <source>
        <dbReference type="EMBL" id="KAL3821641.1"/>
    </source>
</evidence>